<dbReference type="InterPro" id="IPR017847">
    <property type="entry name" value="T6SS_RhsGE_Vgr_subset"/>
</dbReference>
<evidence type="ECO:0000259" key="3">
    <source>
        <dbReference type="Pfam" id="PF22178"/>
    </source>
</evidence>
<protein>
    <submittedName>
        <fullName evidence="4">Type VI secretion system tip protein VgrG</fullName>
    </submittedName>
</protein>
<evidence type="ECO:0000313" key="4">
    <source>
        <dbReference type="EMBL" id="MBF9003442.1"/>
    </source>
</evidence>
<dbReference type="NCBIfam" id="TIGR03361">
    <property type="entry name" value="VI_Rhs_Vgr"/>
    <property type="match status" value="1"/>
</dbReference>
<comment type="similarity">
    <text evidence="1">Belongs to the VgrG protein family.</text>
</comment>
<proteinExistence type="inferred from homology"/>
<dbReference type="Pfam" id="PF22178">
    <property type="entry name" value="Gp5_trimer_C"/>
    <property type="match status" value="1"/>
</dbReference>
<reference evidence="4 5" key="1">
    <citation type="submission" date="2020-11" db="EMBL/GenBank/DDBJ databases">
        <title>Vibrio nitrifigilis sp. nov., a marine nitrogen-fixing bacterium isolated from the lagoon sediment of an islet inside an atoll.</title>
        <authorList>
            <person name="Wang L.-T."/>
            <person name="Shieh W.Y."/>
        </authorList>
    </citation>
    <scope>NUCLEOTIDE SEQUENCE [LARGE SCALE GENOMIC DNA]</scope>
    <source>
        <strain evidence="4 5">NFV-1</strain>
    </source>
</reference>
<dbReference type="SUPFAM" id="SSF69279">
    <property type="entry name" value="Phage tail proteins"/>
    <property type="match status" value="2"/>
</dbReference>
<dbReference type="InterPro" id="IPR037026">
    <property type="entry name" value="Vgr_OB-fold_dom_sf"/>
</dbReference>
<dbReference type="EMBL" id="JADPMR010000004">
    <property type="protein sequence ID" value="MBF9003442.1"/>
    <property type="molecule type" value="Genomic_DNA"/>
</dbReference>
<dbReference type="Gene3D" id="3.55.50.10">
    <property type="entry name" value="Baseplate protein-like domains"/>
    <property type="match status" value="1"/>
</dbReference>
<feature type="domain" description="Gp5/Type VI secretion system Vgr protein OB-fold" evidence="2">
    <location>
        <begin position="392"/>
        <end position="459"/>
    </location>
</feature>
<evidence type="ECO:0000259" key="2">
    <source>
        <dbReference type="Pfam" id="PF04717"/>
    </source>
</evidence>
<dbReference type="InterPro" id="IPR006533">
    <property type="entry name" value="T6SS_Vgr_RhsGE"/>
</dbReference>
<dbReference type="PANTHER" id="PTHR32305">
    <property type="match status" value="1"/>
</dbReference>
<dbReference type="InterPro" id="IPR050708">
    <property type="entry name" value="T6SS_VgrG/RHS"/>
</dbReference>
<feature type="domain" description="Gp5/Type VI secretion system Vgr C-terminal trimerisation" evidence="3">
    <location>
        <begin position="477"/>
        <end position="579"/>
    </location>
</feature>
<dbReference type="Gene3D" id="4.10.220.110">
    <property type="match status" value="1"/>
</dbReference>
<dbReference type="Pfam" id="PF04717">
    <property type="entry name" value="Phage_base_V"/>
    <property type="match status" value="1"/>
</dbReference>
<organism evidence="4 5">
    <name type="scientific">Vibrio nitrifigilis</name>
    <dbReference type="NCBI Taxonomy" id="2789781"/>
    <lineage>
        <taxon>Bacteria</taxon>
        <taxon>Pseudomonadati</taxon>
        <taxon>Pseudomonadota</taxon>
        <taxon>Gammaproteobacteria</taxon>
        <taxon>Vibrionales</taxon>
        <taxon>Vibrionaceae</taxon>
        <taxon>Vibrio</taxon>
    </lineage>
</organism>
<dbReference type="Proteomes" id="UP000597206">
    <property type="component" value="Unassembled WGS sequence"/>
</dbReference>
<sequence length="720" mass="79541">MARLGYSIKIDGVEDDTLVVRRFEGHESLSDSLFKGQPCYGFKYFIELATRQTDLTPDQVVDKMAELTLYRDDEVVQRVNGVVRNFTQGDIGHNYTFYSLTLVPALERLSLRQNSRLFQLKTVPEIISILLQEMGVTDYAFNVQRECAQREFCVQYRETDLELIHRLAAEEGLVYSFVHEEGKHTLLFTDGTSSLPSITNAIPYNALSGGTNDTPYVSHFNAHTQSDVSRTALQDYSFKKPSYQFAQSAEGANMDYQLTDNYEHFDAPGRFKDDTSGKAFNSIRLEFLRRNAKTFTGKGNQPLMRAGYQFTLEEHLNDEMNSSYLLVAVSHQGEQPQALEEESGSGATTYSNQFKAIPSTVNWQATPQTKPQVDGPMIARVVGPEGEEIFCDKYGRVKVHFPWDRYSNADEQSSCWVRVSQGWAGPQYGTMAIPRIGHEVIVSFLNGDPDQPIITGRTYHATNTQPYVLPDNKTKTVLRTETHQGEGYNELSFEDQADSEKIFVHAQKDYEALVENDHTQVIHNDKHLTVDRHSYTQVKNNQHLTVKGESRNNITKDKTIDVTGSLHQKVTDKTIIDSGSEVHLKAGNKIVLDAGDELTISASGSFIKLDASGVTVVGSAINLNSGGSAGAGSGYGGLVAALPTSLEDVEALAEVAAQSVAASLTPADPALYALANPALISVEALEQIAMDNTPLAKMCQRQADGTCLRTDCTCIEGEDA</sequence>
<name>A0ABS0GLX8_9VIBR</name>
<accession>A0ABS0GLX8</accession>
<dbReference type="Pfam" id="PF05954">
    <property type="entry name" value="Phage_GPD"/>
    <property type="match status" value="1"/>
</dbReference>
<evidence type="ECO:0000256" key="1">
    <source>
        <dbReference type="ARBA" id="ARBA00005558"/>
    </source>
</evidence>
<dbReference type="PANTHER" id="PTHR32305:SF11">
    <property type="entry name" value="TYPE VI SECRETION SYSTEM SPIKE PROTEIN VGRG3"/>
    <property type="match status" value="1"/>
</dbReference>
<dbReference type="RefSeq" id="WP_196125361.1">
    <property type="nucleotide sequence ID" value="NZ_JADPMR010000004.1"/>
</dbReference>
<evidence type="ECO:0000313" key="5">
    <source>
        <dbReference type="Proteomes" id="UP000597206"/>
    </source>
</evidence>
<comment type="caution">
    <text evidence="4">The sequence shown here is derived from an EMBL/GenBank/DDBJ whole genome shotgun (WGS) entry which is preliminary data.</text>
</comment>
<keyword evidence="5" id="KW-1185">Reference proteome</keyword>
<dbReference type="NCBIfam" id="TIGR01646">
    <property type="entry name" value="vgr_GE"/>
    <property type="match status" value="1"/>
</dbReference>
<gene>
    <name evidence="4" type="ORF">I1A42_23460</name>
</gene>
<dbReference type="SUPFAM" id="SSF69349">
    <property type="entry name" value="Phage fibre proteins"/>
    <property type="match status" value="1"/>
</dbReference>
<dbReference type="InterPro" id="IPR006531">
    <property type="entry name" value="Gp5/Vgr_OB"/>
</dbReference>
<dbReference type="Gene3D" id="2.30.110.50">
    <property type="match status" value="1"/>
</dbReference>
<dbReference type="Gene3D" id="2.40.50.230">
    <property type="entry name" value="Gp5 N-terminal domain"/>
    <property type="match status" value="1"/>
</dbReference>
<dbReference type="InterPro" id="IPR054030">
    <property type="entry name" value="Gp5_Vgr_C"/>
</dbReference>
<dbReference type="SUPFAM" id="SSF69255">
    <property type="entry name" value="gp5 N-terminal domain-like"/>
    <property type="match status" value="1"/>
</dbReference>